<gene>
    <name evidence="11" type="ORF">CALVIDRAFT_484202</name>
</gene>
<keyword evidence="5 9" id="KW-0479">Metal-binding</keyword>
<dbReference type="PRINTS" id="PR00463">
    <property type="entry name" value="EP450I"/>
</dbReference>
<dbReference type="InterPro" id="IPR017972">
    <property type="entry name" value="Cyt_P450_CS"/>
</dbReference>
<evidence type="ECO:0000313" key="12">
    <source>
        <dbReference type="Proteomes" id="UP000076738"/>
    </source>
</evidence>
<dbReference type="SUPFAM" id="SSF48264">
    <property type="entry name" value="Cytochrome P450"/>
    <property type="match status" value="1"/>
</dbReference>
<dbReference type="GO" id="GO:0016705">
    <property type="term" value="F:oxidoreductase activity, acting on paired donors, with incorporation or reduction of molecular oxygen"/>
    <property type="evidence" value="ECO:0007669"/>
    <property type="project" value="InterPro"/>
</dbReference>
<dbReference type="InterPro" id="IPR050121">
    <property type="entry name" value="Cytochrome_P450_monoxygenase"/>
</dbReference>
<reference evidence="11 12" key="1">
    <citation type="journal article" date="2016" name="Mol. Biol. Evol.">
        <title>Comparative Genomics of Early-Diverging Mushroom-Forming Fungi Provides Insights into the Origins of Lignocellulose Decay Capabilities.</title>
        <authorList>
            <person name="Nagy L.G."/>
            <person name="Riley R."/>
            <person name="Tritt A."/>
            <person name="Adam C."/>
            <person name="Daum C."/>
            <person name="Floudas D."/>
            <person name="Sun H."/>
            <person name="Yadav J.S."/>
            <person name="Pangilinan J."/>
            <person name="Larsson K.H."/>
            <person name="Matsuura K."/>
            <person name="Barry K."/>
            <person name="Labutti K."/>
            <person name="Kuo R."/>
            <person name="Ohm R.A."/>
            <person name="Bhattacharya S.S."/>
            <person name="Shirouzu T."/>
            <person name="Yoshinaga Y."/>
            <person name="Martin F.M."/>
            <person name="Grigoriev I.V."/>
            <person name="Hibbett D.S."/>
        </authorList>
    </citation>
    <scope>NUCLEOTIDE SEQUENCE [LARGE SCALE GENOMIC DNA]</scope>
    <source>
        <strain evidence="11 12">TUFC12733</strain>
    </source>
</reference>
<dbReference type="InterPro" id="IPR036396">
    <property type="entry name" value="Cyt_P450_sf"/>
</dbReference>
<keyword evidence="8 10" id="KW-0503">Monooxygenase</keyword>
<dbReference type="OrthoDB" id="1470350at2759"/>
<organism evidence="11 12">
    <name type="scientific">Calocera viscosa (strain TUFC12733)</name>
    <dbReference type="NCBI Taxonomy" id="1330018"/>
    <lineage>
        <taxon>Eukaryota</taxon>
        <taxon>Fungi</taxon>
        <taxon>Dikarya</taxon>
        <taxon>Basidiomycota</taxon>
        <taxon>Agaricomycotina</taxon>
        <taxon>Dacrymycetes</taxon>
        <taxon>Dacrymycetales</taxon>
        <taxon>Dacrymycetaceae</taxon>
        <taxon>Calocera</taxon>
    </lineage>
</organism>
<dbReference type="PRINTS" id="PR00385">
    <property type="entry name" value="P450"/>
</dbReference>
<dbReference type="PANTHER" id="PTHR24305:SF166">
    <property type="entry name" value="CYTOCHROME P450 12A4, MITOCHONDRIAL-RELATED"/>
    <property type="match status" value="1"/>
</dbReference>
<comment type="cofactor">
    <cofactor evidence="1 9">
        <name>heme</name>
        <dbReference type="ChEBI" id="CHEBI:30413"/>
    </cofactor>
</comment>
<evidence type="ECO:0000256" key="9">
    <source>
        <dbReference type="PIRSR" id="PIRSR602401-1"/>
    </source>
</evidence>
<dbReference type="Gene3D" id="1.10.630.10">
    <property type="entry name" value="Cytochrome P450"/>
    <property type="match status" value="1"/>
</dbReference>
<keyword evidence="6 10" id="KW-0560">Oxidoreductase</keyword>
<keyword evidence="4 9" id="KW-0349">Heme</keyword>
<name>A0A167KBY9_CALVF</name>
<evidence type="ECO:0000256" key="10">
    <source>
        <dbReference type="RuleBase" id="RU000461"/>
    </source>
</evidence>
<evidence type="ECO:0000256" key="8">
    <source>
        <dbReference type="ARBA" id="ARBA00023033"/>
    </source>
</evidence>
<evidence type="ECO:0000313" key="11">
    <source>
        <dbReference type="EMBL" id="KZO94484.1"/>
    </source>
</evidence>
<protein>
    <submittedName>
        <fullName evidence="11">Cytochrome P450</fullName>
    </submittedName>
</protein>
<dbReference type="EMBL" id="KV417294">
    <property type="protein sequence ID" value="KZO94484.1"/>
    <property type="molecule type" value="Genomic_DNA"/>
</dbReference>
<dbReference type="InterPro" id="IPR001128">
    <property type="entry name" value="Cyt_P450"/>
</dbReference>
<comment type="similarity">
    <text evidence="3 10">Belongs to the cytochrome P450 family.</text>
</comment>
<dbReference type="GO" id="GO:0020037">
    <property type="term" value="F:heme binding"/>
    <property type="evidence" value="ECO:0007669"/>
    <property type="project" value="InterPro"/>
</dbReference>
<accession>A0A167KBY9</accession>
<evidence type="ECO:0000256" key="4">
    <source>
        <dbReference type="ARBA" id="ARBA00022617"/>
    </source>
</evidence>
<feature type="binding site" description="axial binding residue" evidence="9">
    <location>
        <position position="369"/>
    </location>
    <ligand>
        <name>heme</name>
        <dbReference type="ChEBI" id="CHEBI:30413"/>
    </ligand>
    <ligandPart>
        <name>Fe</name>
        <dbReference type="ChEBI" id="CHEBI:18248"/>
    </ligandPart>
</feature>
<evidence type="ECO:0000256" key="6">
    <source>
        <dbReference type="ARBA" id="ARBA00023002"/>
    </source>
</evidence>
<evidence type="ECO:0000256" key="2">
    <source>
        <dbReference type="ARBA" id="ARBA00005179"/>
    </source>
</evidence>
<evidence type="ECO:0000256" key="5">
    <source>
        <dbReference type="ARBA" id="ARBA00022723"/>
    </source>
</evidence>
<evidence type="ECO:0000256" key="7">
    <source>
        <dbReference type="ARBA" id="ARBA00023004"/>
    </source>
</evidence>
<dbReference type="STRING" id="1330018.A0A167KBY9"/>
<evidence type="ECO:0000256" key="3">
    <source>
        <dbReference type="ARBA" id="ARBA00010617"/>
    </source>
</evidence>
<keyword evidence="7 9" id="KW-0408">Iron</keyword>
<dbReference type="InterPro" id="IPR002401">
    <property type="entry name" value="Cyt_P450_E_grp-I"/>
</dbReference>
<evidence type="ECO:0000256" key="1">
    <source>
        <dbReference type="ARBA" id="ARBA00001971"/>
    </source>
</evidence>
<dbReference type="PROSITE" id="PS00086">
    <property type="entry name" value="CYTOCHROME_P450"/>
    <property type="match status" value="1"/>
</dbReference>
<dbReference type="GO" id="GO:0004497">
    <property type="term" value="F:monooxygenase activity"/>
    <property type="evidence" value="ECO:0007669"/>
    <property type="project" value="UniProtKB-KW"/>
</dbReference>
<comment type="pathway">
    <text evidence="2">Secondary metabolite biosynthesis.</text>
</comment>
<proteinExistence type="inferred from homology"/>
<dbReference type="PANTHER" id="PTHR24305">
    <property type="entry name" value="CYTOCHROME P450"/>
    <property type="match status" value="1"/>
</dbReference>
<dbReference type="AlphaFoldDB" id="A0A167KBY9"/>
<dbReference type="Pfam" id="PF00067">
    <property type="entry name" value="p450"/>
    <property type="match status" value="1"/>
</dbReference>
<sequence>MTGSDHTRQRRLLQPAFNPVFIKSLAPTFAKCSSRLVKEWNRRLDTEGKNGAWSVNAYHWVELLTMESIGASAFGVQFGALEGDEHELMKAYGGLMSDTFSRPDTIGIILQNLILHIPPWIISYAENLPLAAVRNLKAAKTTSRRFAQELIEEKRKQIKADPGMKDKDLLTILVKSGEKNEKGTIEPMSDEMIYNQLTTFFIAGFETAANTVSFALCELAQAPAIQERLYKEVASVLGTAADHDLAEGFDANVLDDMPYLTAVINEALRMHPAVNYGLFKATSDNIIPLSKPLKVADGTEVTSIPVLAGQRVVLSFDGFNRSEIVWGPDANAFRPERWLVNDMSKVPSEDQCGGPYANVTNFGGGPKACIGWRYALIEMQIFVAMIVRQFELSISIPDYEMWREGAFINTIPMQKDHIELGPQAPLRIKRRLAKS</sequence>
<dbReference type="Proteomes" id="UP000076738">
    <property type="component" value="Unassembled WGS sequence"/>
</dbReference>
<dbReference type="GO" id="GO:0005506">
    <property type="term" value="F:iron ion binding"/>
    <property type="evidence" value="ECO:0007669"/>
    <property type="project" value="InterPro"/>
</dbReference>
<keyword evidence="12" id="KW-1185">Reference proteome</keyword>